<accession>A0ABV5PEG3</accession>
<feature type="domain" description="PepSY" evidence="3">
    <location>
        <begin position="118"/>
        <end position="167"/>
    </location>
</feature>
<feature type="compositionally biased region" description="Basic and acidic residues" evidence="1">
    <location>
        <begin position="96"/>
        <end position="114"/>
    </location>
</feature>
<evidence type="ECO:0000256" key="1">
    <source>
        <dbReference type="SAM" id="MobiDB-lite"/>
    </source>
</evidence>
<organism evidence="4 5">
    <name type="scientific">Streptomyces cremeus</name>
    <dbReference type="NCBI Taxonomy" id="66881"/>
    <lineage>
        <taxon>Bacteria</taxon>
        <taxon>Bacillati</taxon>
        <taxon>Actinomycetota</taxon>
        <taxon>Actinomycetes</taxon>
        <taxon>Kitasatosporales</taxon>
        <taxon>Streptomycetaceae</taxon>
        <taxon>Streptomyces</taxon>
    </lineage>
</organism>
<evidence type="ECO:0000256" key="2">
    <source>
        <dbReference type="SAM" id="SignalP"/>
    </source>
</evidence>
<evidence type="ECO:0000313" key="4">
    <source>
        <dbReference type="EMBL" id="MFB9521583.1"/>
    </source>
</evidence>
<reference evidence="4 5" key="1">
    <citation type="submission" date="2024-09" db="EMBL/GenBank/DDBJ databases">
        <authorList>
            <person name="Sun Q."/>
            <person name="Mori K."/>
        </authorList>
    </citation>
    <scope>NUCLEOTIDE SEQUENCE [LARGE SCALE GENOMIC DNA]</scope>
    <source>
        <strain evidence="4 5">JCM 4362</strain>
    </source>
</reference>
<proteinExistence type="predicted"/>
<sequence length="192" mass="19248">MKRKSVVAAAVAVVLVGGGTATALSLPSDDGPASAGTSAQAAPADLDRAVATAASAVPGTVTGVDLEDDGRQWDVDVFGKDGKWHDVTLDPTGAKVRNDRVGTGDDDRDDHAPKGADVTVDKAVAAALKAAPGQVTEADLEGGHWSVEVRGEDGRHTDVAVDAKTGRAAVVPQDQDDDAAADDGTADAGSDD</sequence>
<dbReference type="EMBL" id="JBHMCR010000009">
    <property type="protein sequence ID" value="MFB9521583.1"/>
    <property type="molecule type" value="Genomic_DNA"/>
</dbReference>
<feature type="domain" description="PepSY" evidence="3">
    <location>
        <begin position="46"/>
        <end position="98"/>
    </location>
</feature>
<feature type="region of interest" description="Disordered" evidence="1">
    <location>
        <begin position="133"/>
        <end position="192"/>
    </location>
</feature>
<evidence type="ECO:0000313" key="5">
    <source>
        <dbReference type="Proteomes" id="UP001589718"/>
    </source>
</evidence>
<dbReference type="Gene3D" id="3.30.505.20">
    <property type="match status" value="1"/>
</dbReference>
<gene>
    <name evidence="4" type="ORF">ACFFTU_16695</name>
</gene>
<feature type="region of interest" description="Disordered" evidence="1">
    <location>
        <begin position="22"/>
        <end position="44"/>
    </location>
</feature>
<keyword evidence="5" id="KW-1185">Reference proteome</keyword>
<feature type="compositionally biased region" description="Low complexity" evidence="1">
    <location>
        <begin position="31"/>
        <end position="44"/>
    </location>
</feature>
<dbReference type="RefSeq" id="WP_345228370.1">
    <property type="nucleotide sequence ID" value="NZ_BAAAXE010000015.1"/>
</dbReference>
<keyword evidence="2" id="KW-0732">Signal</keyword>
<dbReference type="InterPro" id="IPR025711">
    <property type="entry name" value="PepSY"/>
</dbReference>
<dbReference type="Pfam" id="PF03413">
    <property type="entry name" value="PepSY"/>
    <property type="match status" value="2"/>
</dbReference>
<dbReference type="Gene3D" id="3.10.450.40">
    <property type="match status" value="1"/>
</dbReference>
<comment type="caution">
    <text evidence="4">The sequence shown here is derived from an EMBL/GenBank/DDBJ whole genome shotgun (WGS) entry which is preliminary data.</text>
</comment>
<name>A0ABV5PEG3_STRCM</name>
<evidence type="ECO:0000259" key="3">
    <source>
        <dbReference type="Pfam" id="PF03413"/>
    </source>
</evidence>
<protein>
    <submittedName>
        <fullName evidence="4">PepSY domain-containing protein</fullName>
    </submittedName>
</protein>
<feature type="signal peptide" evidence="2">
    <location>
        <begin position="1"/>
        <end position="23"/>
    </location>
</feature>
<feature type="compositionally biased region" description="Acidic residues" evidence="1">
    <location>
        <begin position="174"/>
        <end position="192"/>
    </location>
</feature>
<feature type="compositionally biased region" description="Basic and acidic residues" evidence="1">
    <location>
        <begin position="147"/>
        <end position="165"/>
    </location>
</feature>
<dbReference type="Proteomes" id="UP001589718">
    <property type="component" value="Unassembled WGS sequence"/>
</dbReference>
<feature type="region of interest" description="Disordered" evidence="1">
    <location>
        <begin position="86"/>
        <end position="116"/>
    </location>
</feature>
<feature type="chain" id="PRO_5046122830" evidence="2">
    <location>
        <begin position="24"/>
        <end position="192"/>
    </location>
</feature>